<dbReference type="HOGENOM" id="CLU_640734_0_0_5"/>
<evidence type="ECO:0000313" key="2">
    <source>
        <dbReference type="EMBL" id="AAV94620.1"/>
    </source>
</evidence>
<evidence type="ECO:0008006" key="4">
    <source>
        <dbReference type="Google" id="ProtNLM"/>
    </source>
</evidence>
<name>Q5LTT1_RUEPO</name>
<feature type="signal peptide" evidence="1">
    <location>
        <begin position="1"/>
        <end position="38"/>
    </location>
</feature>
<organism evidence="2 3">
    <name type="scientific">Ruegeria pomeroyi (strain ATCC 700808 / DSM 15171 / DSS-3)</name>
    <name type="common">Silicibacter pomeroyi</name>
    <dbReference type="NCBI Taxonomy" id="246200"/>
    <lineage>
        <taxon>Bacteria</taxon>
        <taxon>Pseudomonadati</taxon>
        <taxon>Pseudomonadota</taxon>
        <taxon>Alphaproteobacteria</taxon>
        <taxon>Rhodobacterales</taxon>
        <taxon>Roseobacteraceae</taxon>
        <taxon>Ruegeria</taxon>
    </lineage>
</organism>
<keyword evidence="1" id="KW-0732">Signal</keyword>
<reference evidence="2 3" key="1">
    <citation type="journal article" date="2004" name="Nature">
        <title>Genome sequence of Silicibacter pomeroyi reveals adaptations to the marine environment.</title>
        <authorList>
            <person name="Moran M.A."/>
            <person name="Buchan A."/>
            <person name="Gonzalez J.M."/>
            <person name="Heidelberg J.F."/>
            <person name="Whitman W.B."/>
            <person name="Kiene R.P."/>
            <person name="Henriksen J.R."/>
            <person name="King G.M."/>
            <person name="Belas R."/>
            <person name="Fuqua C."/>
            <person name="Brinkac L."/>
            <person name="Lewis M."/>
            <person name="Johri S."/>
            <person name="Weaver B."/>
            <person name="Pai G."/>
            <person name="Eisen J.A."/>
            <person name="Rahe E."/>
            <person name="Sheldon W.M."/>
            <person name="Ye W."/>
            <person name="Miller T.R."/>
            <person name="Carlton J."/>
            <person name="Rasko D.A."/>
            <person name="Paulsen I.T."/>
            <person name="Ren Q."/>
            <person name="Daugherty S.C."/>
            <person name="Deboy R.T."/>
            <person name="Dodson R.J."/>
            <person name="Durkin A.S."/>
            <person name="Madupu R."/>
            <person name="Nelson W.C."/>
            <person name="Sullivan S.A."/>
            <person name="Rosovitz M.J."/>
            <person name="Haft D.H."/>
            <person name="Selengut J."/>
            <person name="Ward N."/>
        </authorList>
    </citation>
    <scope>NUCLEOTIDE SEQUENCE [LARGE SCALE GENOMIC DNA]</scope>
    <source>
        <strain evidence="3">ATCC 700808 / DSM 15171 / DSS-3</strain>
    </source>
</reference>
<dbReference type="KEGG" id="sil:SPO1331"/>
<evidence type="ECO:0000313" key="3">
    <source>
        <dbReference type="Proteomes" id="UP000001023"/>
    </source>
</evidence>
<reference evidence="2 3" key="2">
    <citation type="journal article" date="2014" name="Stand. Genomic Sci.">
        <title>An updated genome annotation for the model marine bacterium Ruegeria pomeroyi DSS-3.</title>
        <authorList>
            <person name="Rivers A.R."/>
            <person name="Smith C.B."/>
            <person name="Moran M.A."/>
        </authorList>
    </citation>
    <scope>GENOME REANNOTATION</scope>
    <source>
        <strain evidence="3">ATCC 700808 / DSM 15171 / DSS-3</strain>
    </source>
</reference>
<dbReference type="EMBL" id="CP000031">
    <property type="protein sequence ID" value="AAV94620.1"/>
    <property type="molecule type" value="Genomic_DNA"/>
</dbReference>
<proteinExistence type="predicted"/>
<feature type="chain" id="PRO_5004258617" description="Lipoprotein" evidence="1">
    <location>
        <begin position="39"/>
        <end position="428"/>
    </location>
</feature>
<sequence>MIPGHECRQMRQNRNSGIEMRLIYACLTALTLAAPALAEPAIVLGDTAYDTYGKRVSVSSVVRLATITGDRASMSATRAYLPAGKILLVGRGPLCRKQSLDLWCFAVTQDGLPVYVRADSKGYFKADGYDGFIAVAQRPGAVQTTDGRVLEYSSSERYQLVDHSEDTVTLAVGPENRKPGFDAATTVEIPREDSDFVFVDTDELRSDTSYAPIRPLTRGDALARLGADIIGLDLDAQSFREARDFFERLLVEEKNCSDEITLEQSAGIELAAGVGGLLSAIDAKLQITATYAKSTSYPKGMQMRALRYVQDLPGEGARFFEIWERLSHEDDSCKGVVSARLTGADDAERGGESGEITTQSARDMGLGVSESRKFPSYSCDREYFTALDHLTSADGRLSQAAAELLVTYAMRYQGDGGIKSCRNRGATG</sequence>
<gene>
    <name evidence="2" type="ordered locus">SPO1331</name>
</gene>
<dbReference type="AlphaFoldDB" id="Q5LTT1"/>
<dbReference type="Proteomes" id="UP000001023">
    <property type="component" value="Chromosome"/>
</dbReference>
<evidence type="ECO:0000256" key="1">
    <source>
        <dbReference type="SAM" id="SignalP"/>
    </source>
</evidence>
<protein>
    <recommendedName>
        <fullName evidence="4">Lipoprotein</fullName>
    </recommendedName>
</protein>
<dbReference type="STRING" id="246200.SPO1331"/>
<keyword evidence="3" id="KW-1185">Reference proteome</keyword>
<accession>Q5LTT1</accession>
<dbReference type="PaxDb" id="246200-SPO1331"/>